<keyword evidence="3" id="KW-1185">Reference proteome</keyword>
<comment type="caution">
    <text evidence="2">The sequence shown here is derived from an EMBL/GenBank/DDBJ whole genome shotgun (WGS) entry which is preliminary data.</text>
</comment>
<name>A0A699YJW6_HAELA</name>
<protein>
    <submittedName>
        <fullName evidence="2">RING-type domain-containing protein</fullName>
    </submittedName>
</protein>
<evidence type="ECO:0000313" key="3">
    <source>
        <dbReference type="Proteomes" id="UP000485058"/>
    </source>
</evidence>
<proteinExistence type="predicted"/>
<evidence type="ECO:0000256" key="1">
    <source>
        <dbReference type="SAM" id="Coils"/>
    </source>
</evidence>
<accession>A0A699YJW6</accession>
<dbReference type="AlphaFoldDB" id="A0A699YJW6"/>
<reference evidence="2 3" key="1">
    <citation type="submission" date="2020-02" db="EMBL/GenBank/DDBJ databases">
        <title>Draft genome sequence of Haematococcus lacustris strain NIES-144.</title>
        <authorList>
            <person name="Morimoto D."/>
            <person name="Nakagawa S."/>
            <person name="Yoshida T."/>
            <person name="Sawayama S."/>
        </authorList>
    </citation>
    <scope>NUCLEOTIDE SEQUENCE [LARGE SCALE GENOMIC DNA]</scope>
    <source>
        <strain evidence="2 3">NIES-144</strain>
    </source>
</reference>
<organism evidence="2 3">
    <name type="scientific">Haematococcus lacustris</name>
    <name type="common">Green alga</name>
    <name type="synonym">Haematococcus pluvialis</name>
    <dbReference type="NCBI Taxonomy" id="44745"/>
    <lineage>
        <taxon>Eukaryota</taxon>
        <taxon>Viridiplantae</taxon>
        <taxon>Chlorophyta</taxon>
        <taxon>core chlorophytes</taxon>
        <taxon>Chlorophyceae</taxon>
        <taxon>CS clade</taxon>
        <taxon>Chlamydomonadales</taxon>
        <taxon>Haematococcaceae</taxon>
        <taxon>Haematococcus</taxon>
    </lineage>
</organism>
<evidence type="ECO:0000313" key="2">
    <source>
        <dbReference type="EMBL" id="GFH07174.1"/>
    </source>
</evidence>
<gene>
    <name evidence="2" type="ORF">HaLaN_01935</name>
</gene>
<dbReference type="Proteomes" id="UP000485058">
    <property type="component" value="Unassembled WGS sequence"/>
</dbReference>
<feature type="coiled-coil region" evidence="1">
    <location>
        <begin position="15"/>
        <end position="42"/>
    </location>
</feature>
<sequence>MAVLQAELDLVRGQRGSAQAKVQEVQQEAERLGAQRELLTATIEPLEGEVAKLELLLQGVAESA</sequence>
<dbReference type="EMBL" id="BLLF01000078">
    <property type="protein sequence ID" value="GFH07174.1"/>
    <property type="molecule type" value="Genomic_DNA"/>
</dbReference>
<keyword evidence="1" id="KW-0175">Coiled coil</keyword>